<evidence type="ECO:0000313" key="2">
    <source>
        <dbReference type="EMBL" id="ORY48920.1"/>
    </source>
</evidence>
<reference evidence="2 3" key="1">
    <citation type="submission" date="2016-07" db="EMBL/GenBank/DDBJ databases">
        <title>Pervasive Adenine N6-methylation of Active Genes in Fungi.</title>
        <authorList>
            <consortium name="DOE Joint Genome Institute"/>
            <person name="Mondo S.J."/>
            <person name="Dannebaum R.O."/>
            <person name="Kuo R.C."/>
            <person name="Labutti K."/>
            <person name="Haridas S."/>
            <person name="Kuo A."/>
            <person name="Salamov A."/>
            <person name="Ahrendt S.R."/>
            <person name="Lipzen A."/>
            <person name="Sullivan W."/>
            <person name="Andreopoulos W.B."/>
            <person name="Clum A."/>
            <person name="Lindquist E."/>
            <person name="Daum C."/>
            <person name="Ramamoorthy G.K."/>
            <person name="Gryganskyi A."/>
            <person name="Culley D."/>
            <person name="Magnuson J.K."/>
            <person name="James T.Y."/>
            <person name="O'Malley M.A."/>
            <person name="Stajich J.E."/>
            <person name="Spatafora J.W."/>
            <person name="Visel A."/>
            <person name="Grigoriev I.V."/>
        </authorList>
    </citation>
    <scope>NUCLEOTIDE SEQUENCE [LARGE SCALE GENOMIC DNA]</scope>
    <source>
        <strain evidence="2 3">JEL800</strain>
    </source>
</reference>
<feature type="compositionally biased region" description="Low complexity" evidence="1">
    <location>
        <begin position="163"/>
        <end position="182"/>
    </location>
</feature>
<proteinExistence type="predicted"/>
<accession>A0A1Y2CPF9</accession>
<feature type="compositionally biased region" description="Polar residues" evidence="1">
    <location>
        <begin position="185"/>
        <end position="198"/>
    </location>
</feature>
<gene>
    <name evidence="2" type="ORF">BCR33DRAFT_735122</name>
</gene>
<evidence type="ECO:0000313" key="3">
    <source>
        <dbReference type="Proteomes" id="UP000193642"/>
    </source>
</evidence>
<feature type="region of interest" description="Disordered" evidence="1">
    <location>
        <begin position="163"/>
        <end position="198"/>
    </location>
</feature>
<comment type="caution">
    <text evidence="2">The sequence shown here is derived from an EMBL/GenBank/DDBJ whole genome shotgun (WGS) entry which is preliminary data.</text>
</comment>
<evidence type="ECO:0000256" key="1">
    <source>
        <dbReference type="SAM" id="MobiDB-lite"/>
    </source>
</evidence>
<name>A0A1Y2CPF9_9FUNG</name>
<sequence length="198" mass="22408">MCAPIREFRSVINRKSCYVEEYTRLLIRIIATRFSEIEKEASDRLPYESNPEYVADGTPIPKVSSTDETFKSIWKLVSNASNYSKERVKNEFLPVALILTRMIAVHLHPLLPETTKYKTPDLLLPHCTDPTLLTLAREAVYTQNTPISTNPLFTELFEPLLPTLTTTTTPKPPTTTQHTTPQNSPPKQQSTSSHQPSP</sequence>
<dbReference type="Proteomes" id="UP000193642">
    <property type="component" value="Unassembled WGS sequence"/>
</dbReference>
<dbReference type="OrthoDB" id="1028014at2759"/>
<keyword evidence="3" id="KW-1185">Reference proteome</keyword>
<organism evidence="2 3">
    <name type="scientific">Rhizoclosmatium globosum</name>
    <dbReference type="NCBI Taxonomy" id="329046"/>
    <lineage>
        <taxon>Eukaryota</taxon>
        <taxon>Fungi</taxon>
        <taxon>Fungi incertae sedis</taxon>
        <taxon>Chytridiomycota</taxon>
        <taxon>Chytridiomycota incertae sedis</taxon>
        <taxon>Chytridiomycetes</taxon>
        <taxon>Chytridiales</taxon>
        <taxon>Chytriomycetaceae</taxon>
        <taxon>Rhizoclosmatium</taxon>
    </lineage>
</organism>
<dbReference type="EMBL" id="MCGO01000010">
    <property type="protein sequence ID" value="ORY48920.1"/>
    <property type="molecule type" value="Genomic_DNA"/>
</dbReference>
<dbReference type="AlphaFoldDB" id="A0A1Y2CPF9"/>
<protein>
    <submittedName>
        <fullName evidence="2">Uncharacterized protein</fullName>
    </submittedName>
</protein>